<protein>
    <submittedName>
        <fullName evidence="1">Uncharacterized protein</fullName>
    </submittedName>
</protein>
<dbReference type="PANTHER" id="PTHR42085">
    <property type="entry name" value="F-BOX DOMAIN-CONTAINING PROTEIN"/>
    <property type="match status" value="1"/>
</dbReference>
<evidence type="ECO:0000313" key="1">
    <source>
        <dbReference type="EMBL" id="KAK6355522.1"/>
    </source>
</evidence>
<accession>A0AAV9V6N4</accession>
<dbReference type="EMBL" id="JAVHNQ010000002">
    <property type="protein sequence ID" value="KAK6355522.1"/>
    <property type="molecule type" value="Genomic_DNA"/>
</dbReference>
<dbReference type="InterPro" id="IPR038883">
    <property type="entry name" value="AN11006-like"/>
</dbReference>
<keyword evidence="2" id="KW-1185">Reference proteome</keyword>
<sequence length="396" mass="44707">MSTIVIQQFENLDIEAAAPHKPAILDTYELSADRPAYSPPQFPFLRLPRELRDEVYTYLVCFKDTTPTVPGIVQPSQPDYQPIPRLNLSIFRVSKQVHEEASRVFYTRNVFPVRILTESRVVADKTYFDVWYDTPWESMIYSAAENTIGTYCGTIWSAGSYIHESKLPVTPSPRYRPLLRHVRVDVVDVRIDANRRKVEPLSEIARSKVRKLLLPFTYRLQDMLSAAGAAAQVDINVFSALVVDGPDKWRAADGNLNSELPTEPVSTTRSNLTSDIERNATDAPTTSIHMDLYEELLSTISPLTTGPYRHTLSLPRPLAAQFGQVTPAILRDCKEKAAAELTASERHLYKDMRISTACFWVILKGRVHAVDAHEDDCFGALAILARRGKQGWFPGW</sequence>
<comment type="caution">
    <text evidence="1">The sequence shown here is derived from an EMBL/GenBank/DDBJ whole genome shotgun (WGS) entry which is preliminary data.</text>
</comment>
<dbReference type="AlphaFoldDB" id="A0AAV9V6N4"/>
<evidence type="ECO:0000313" key="2">
    <source>
        <dbReference type="Proteomes" id="UP001375240"/>
    </source>
</evidence>
<dbReference type="Proteomes" id="UP001375240">
    <property type="component" value="Unassembled WGS sequence"/>
</dbReference>
<name>A0AAV9V6N4_9PEZI</name>
<dbReference type="PANTHER" id="PTHR42085:SF2">
    <property type="entry name" value="F-BOX DOMAIN-CONTAINING PROTEIN"/>
    <property type="match status" value="1"/>
</dbReference>
<reference evidence="1 2" key="1">
    <citation type="submission" date="2019-10" db="EMBL/GenBank/DDBJ databases">
        <authorList>
            <person name="Palmer J.M."/>
        </authorList>
    </citation>
    <scope>NUCLEOTIDE SEQUENCE [LARGE SCALE GENOMIC DNA]</scope>
    <source>
        <strain evidence="1 2">TWF696</strain>
    </source>
</reference>
<organism evidence="1 2">
    <name type="scientific">Orbilia brochopaga</name>
    <dbReference type="NCBI Taxonomy" id="3140254"/>
    <lineage>
        <taxon>Eukaryota</taxon>
        <taxon>Fungi</taxon>
        <taxon>Dikarya</taxon>
        <taxon>Ascomycota</taxon>
        <taxon>Pezizomycotina</taxon>
        <taxon>Orbiliomycetes</taxon>
        <taxon>Orbiliales</taxon>
        <taxon>Orbiliaceae</taxon>
        <taxon>Orbilia</taxon>
    </lineage>
</organism>
<proteinExistence type="predicted"/>
<gene>
    <name evidence="1" type="ORF">TWF696_004621</name>
</gene>